<gene>
    <name evidence="2" type="ORF">M0R45_024682</name>
</gene>
<evidence type="ECO:0000313" key="3">
    <source>
        <dbReference type="Proteomes" id="UP001457282"/>
    </source>
</evidence>
<dbReference type="AlphaFoldDB" id="A0AAW1WTW3"/>
<reference evidence="2 3" key="1">
    <citation type="journal article" date="2023" name="G3 (Bethesda)">
        <title>A chromosome-length genome assembly and annotation of blackberry (Rubus argutus, cv. 'Hillquist').</title>
        <authorList>
            <person name="Bruna T."/>
            <person name="Aryal R."/>
            <person name="Dudchenko O."/>
            <person name="Sargent D.J."/>
            <person name="Mead D."/>
            <person name="Buti M."/>
            <person name="Cavallini A."/>
            <person name="Hytonen T."/>
            <person name="Andres J."/>
            <person name="Pham M."/>
            <person name="Weisz D."/>
            <person name="Mascagni F."/>
            <person name="Usai G."/>
            <person name="Natali L."/>
            <person name="Bassil N."/>
            <person name="Fernandez G.E."/>
            <person name="Lomsadze A."/>
            <person name="Armour M."/>
            <person name="Olukolu B."/>
            <person name="Poorten T."/>
            <person name="Britton C."/>
            <person name="Davik J."/>
            <person name="Ashrafi H."/>
            <person name="Aiden E.L."/>
            <person name="Borodovsky M."/>
            <person name="Worthington M."/>
        </authorList>
    </citation>
    <scope>NUCLEOTIDE SEQUENCE [LARGE SCALE GENOMIC DNA]</scope>
    <source>
        <strain evidence="2">PI 553951</strain>
    </source>
</reference>
<dbReference type="EMBL" id="JBEDUW010000005">
    <property type="protein sequence ID" value="KAK9927501.1"/>
    <property type="molecule type" value="Genomic_DNA"/>
</dbReference>
<sequence length="87" mass="9529">MKASSLLAWLVYTLQPPRDHVAGSCKFIAVAQSAFFSWFGRFRDSSSPTHLRGLSSQFALASVGPPPPQHTEEDDVLPRVSEADLVD</sequence>
<feature type="region of interest" description="Disordered" evidence="1">
    <location>
        <begin position="61"/>
        <end position="87"/>
    </location>
</feature>
<evidence type="ECO:0000313" key="2">
    <source>
        <dbReference type="EMBL" id="KAK9927501.1"/>
    </source>
</evidence>
<evidence type="ECO:0008006" key="4">
    <source>
        <dbReference type="Google" id="ProtNLM"/>
    </source>
</evidence>
<dbReference type="Proteomes" id="UP001457282">
    <property type="component" value="Unassembled WGS sequence"/>
</dbReference>
<organism evidence="2 3">
    <name type="scientific">Rubus argutus</name>
    <name type="common">Southern blackberry</name>
    <dbReference type="NCBI Taxonomy" id="59490"/>
    <lineage>
        <taxon>Eukaryota</taxon>
        <taxon>Viridiplantae</taxon>
        <taxon>Streptophyta</taxon>
        <taxon>Embryophyta</taxon>
        <taxon>Tracheophyta</taxon>
        <taxon>Spermatophyta</taxon>
        <taxon>Magnoliopsida</taxon>
        <taxon>eudicotyledons</taxon>
        <taxon>Gunneridae</taxon>
        <taxon>Pentapetalae</taxon>
        <taxon>rosids</taxon>
        <taxon>fabids</taxon>
        <taxon>Rosales</taxon>
        <taxon>Rosaceae</taxon>
        <taxon>Rosoideae</taxon>
        <taxon>Rosoideae incertae sedis</taxon>
        <taxon>Rubus</taxon>
    </lineage>
</organism>
<name>A0AAW1WTW3_RUBAR</name>
<evidence type="ECO:0000256" key="1">
    <source>
        <dbReference type="SAM" id="MobiDB-lite"/>
    </source>
</evidence>
<proteinExistence type="predicted"/>
<protein>
    <recommendedName>
        <fullName evidence="4">Secreted protein</fullName>
    </recommendedName>
</protein>
<accession>A0AAW1WTW3</accession>
<keyword evidence="3" id="KW-1185">Reference proteome</keyword>
<comment type="caution">
    <text evidence="2">The sequence shown here is derived from an EMBL/GenBank/DDBJ whole genome shotgun (WGS) entry which is preliminary data.</text>
</comment>